<feature type="chain" id="PRO_5042472722" evidence="1">
    <location>
        <begin position="22"/>
        <end position="162"/>
    </location>
</feature>
<dbReference type="InterPro" id="IPR007410">
    <property type="entry name" value="LpqE-like"/>
</dbReference>
<accession>A0AAJ5VW69</accession>
<evidence type="ECO:0000313" key="2">
    <source>
        <dbReference type="EMBL" id="WEK05909.1"/>
    </source>
</evidence>
<dbReference type="Gene3D" id="2.60.40.1890">
    <property type="entry name" value="PCu(A)C copper chaperone"/>
    <property type="match status" value="1"/>
</dbReference>
<evidence type="ECO:0000313" key="3">
    <source>
        <dbReference type="Proteomes" id="UP001217476"/>
    </source>
</evidence>
<dbReference type="Pfam" id="PF04314">
    <property type="entry name" value="PCuAC"/>
    <property type="match status" value="1"/>
</dbReference>
<dbReference type="SUPFAM" id="SSF110087">
    <property type="entry name" value="DR1885-like metal-binding protein"/>
    <property type="match status" value="1"/>
</dbReference>
<name>A0AAJ5VW69_9HYPH</name>
<organism evidence="2 3">
    <name type="scientific">Candidatus Devosia phytovorans</name>
    <dbReference type="NCBI Taxonomy" id="3121372"/>
    <lineage>
        <taxon>Bacteria</taxon>
        <taxon>Pseudomonadati</taxon>
        <taxon>Pseudomonadota</taxon>
        <taxon>Alphaproteobacteria</taxon>
        <taxon>Hyphomicrobiales</taxon>
        <taxon>Devosiaceae</taxon>
        <taxon>Devosia</taxon>
    </lineage>
</organism>
<protein>
    <submittedName>
        <fullName evidence="2">Copper chaperone PCu(A)C</fullName>
    </submittedName>
</protein>
<reference evidence="2" key="1">
    <citation type="submission" date="2023-03" db="EMBL/GenBank/DDBJ databases">
        <title>Andean soil-derived lignocellulolytic bacterial consortium as a source of novel taxa and putative plastic-active enzymes.</title>
        <authorList>
            <person name="Diaz-Garcia L."/>
            <person name="Chuvochina M."/>
            <person name="Feuerriegel G."/>
            <person name="Bunk B."/>
            <person name="Sproer C."/>
            <person name="Streit W.R."/>
            <person name="Rodriguez L.M."/>
            <person name="Overmann J."/>
            <person name="Jimenez D.J."/>
        </authorList>
    </citation>
    <scope>NUCLEOTIDE SEQUENCE</scope>
    <source>
        <strain evidence="2">MAG 4196</strain>
    </source>
</reference>
<proteinExistence type="predicted"/>
<dbReference type="PANTHER" id="PTHR36302">
    <property type="entry name" value="BLR7088 PROTEIN"/>
    <property type="match status" value="1"/>
</dbReference>
<evidence type="ECO:0000256" key="1">
    <source>
        <dbReference type="SAM" id="SignalP"/>
    </source>
</evidence>
<dbReference type="InterPro" id="IPR036182">
    <property type="entry name" value="PCuAC_sf"/>
</dbReference>
<dbReference type="EMBL" id="CP119312">
    <property type="protein sequence ID" value="WEK05909.1"/>
    <property type="molecule type" value="Genomic_DNA"/>
</dbReference>
<keyword evidence="1" id="KW-0732">Signal</keyword>
<dbReference type="InterPro" id="IPR058248">
    <property type="entry name" value="Lxx211020-like"/>
</dbReference>
<feature type="signal peptide" evidence="1">
    <location>
        <begin position="1"/>
        <end position="21"/>
    </location>
</feature>
<dbReference type="PANTHER" id="PTHR36302:SF1">
    <property type="entry name" value="COPPER CHAPERONE PCU(A)C"/>
    <property type="match status" value="1"/>
</dbReference>
<sequence length="162" mass="16898">MIRQSILLALLALSFAMPTVAQDHDHNHEASEGDLTIVHPWARAASAGGETMVFFEIENAGAAVELTGAEADIATSIELVGAALGADANQTVQPVGAVSIATGDFVLEPSGLGFLLTGLTQELVQGEEFELEVEFSDGTHIHAHVEIEAADATQHSHAGHSH</sequence>
<dbReference type="AlphaFoldDB" id="A0AAJ5VW69"/>
<gene>
    <name evidence="2" type="ORF">P0Y65_06545</name>
</gene>
<dbReference type="Proteomes" id="UP001217476">
    <property type="component" value="Chromosome"/>
</dbReference>